<accession>A0ABP9GN61</accession>
<keyword evidence="2" id="KW-0812">Transmembrane</keyword>
<feature type="transmembrane region" description="Helical" evidence="2">
    <location>
        <begin position="51"/>
        <end position="72"/>
    </location>
</feature>
<evidence type="ECO:0000256" key="1">
    <source>
        <dbReference type="SAM" id="MobiDB-lite"/>
    </source>
</evidence>
<keyword evidence="2" id="KW-1133">Transmembrane helix</keyword>
<evidence type="ECO:0000313" key="3">
    <source>
        <dbReference type="EMBL" id="GAA4948180.1"/>
    </source>
</evidence>
<keyword evidence="2" id="KW-0472">Membrane</keyword>
<dbReference type="Proteomes" id="UP001501302">
    <property type="component" value="Unassembled WGS sequence"/>
</dbReference>
<organism evidence="3 4">
    <name type="scientific">Algibacter agarivorans</name>
    <dbReference type="NCBI Taxonomy" id="1109741"/>
    <lineage>
        <taxon>Bacteria</taxon>
        <taxon>Pseudomonadati</taxon>
        <taxon>Bacteroidota</taxon>
        <taxon>Flavobacteriia</taxon>
        <taxon>Flavobacteriales</taxon>
        <taxon>Flavobacteriaceae</taxon>
        <taxon>Algibacter</taxon>
    </lineage>
</organism>
<proteinExistence type="predicted"/>
<keyword evidence="4" id="KW-1185">Reference proteome</keyword>
<dbReference type="EMBL" id="BAABJJ010000033">
    <property type="protein sequence ID" value="GAA4948180.1"/>
    <property type="molecule type" value="Genomic_DNA"/>
</dbReference>
<evidence type="ECO:0000313" key="4">
    <source>
        <dbReference type="Proteomes" id="UP001501302"/>
    </source>
</evidence>
<protein>
    <submittedName>
        <fullName evidence="3">Uncharacterized protein</fullName>
    </submittedName>
</protein>
<feature type="region of interest" description="Disordered" evidence="1">
    <location>
        <begin position="1"/>
        <end position="31"/>
    </location>
</feature>
<evidence type="ECO:0000256" key="2">
    <source>
        <dbReference type="SAM" id="Phobius"/>
    </source>
</evidence>
<sequence length="77" mass="9211">MFKQRKNKNFNYQSRFSKESQTDSSLDDDSKTKDFISKWRRKSGSKPKTRAAMPIRTLILILVLLLICMYLLEKKYM</sequence>
<dbReference type="RefSeq" id="WP_345192103.1">
    <property type="nucleotide sequence ID" value="NZ_BAABJJ010000033.1"/>
</dbReference>
<comment type="caution">
    <text evidence="3">The sequence shown here is derived from an EMBL/GenBank/DDBJ whole genome shotgun (WGS) entry which is preliminary data.</text>
</comment>
<gene>
    <name evidence="3" type="ORF">GCM10023314_21860</name>
</gene>
<reference evidence="4" key="1">
    <citation type="journal article" date="2019" name="Int. J. Syst. Evol. Microbiol.">
        <title>The Global Catalogue of Microorganisms (GCM) 10K type strain sequencing project: providing services to taxonomists for standard genome sequencing and annotation.</title>
        <authorList>
            <consortium name="The Broad Institute Genomics Platform"/>
            <consortium name="The Broad Institute Genome Sequencing Center for Infectious Disease"/>
            <person name="Wu L."/>
            <person name="Ma J."/>
        </authorList>
    </citation>
    <scope>NUCLEOTIDE SEQUENCE [LARGE SCALE GENOMIC DNA]</scope>
    <source>
        <strain evidence="4">JCM 18285</strain>
    </source>
</reference>
<name>A0ABP9GN61_9FLAO</name>